<dbReference type="InterPro" id="IPR028228">
    <property type="entry name" value="Imm53"/>
</dbReference>
<dbReference type="EMBL" id="CP022386">
    <property type="protein sequence ID" value="ATA86284.1"/>
    <property type="molecule type" value="Genomic_DNA"/>
</dbReference>
<dbReference type="AlphaFoldDB" id="A0A250FMG5"/>
<evidence type="ECO:0000313" key="2">
    <source>
        <dbReference type="Proteomes" id="UP000217250"/>
    </source>
</evidence>
<gene>
    <name evidence="1" type="ORF">CGC50_03390</name>
</gene>
<reference evidence="2" key="1">
    <citation type="submission" date="2017-06" db="EMBL/GenBank/DDBJ databases">
        <title>Capnocytophaga spp. assemblies.</title>
        <authorList>
            <person name="Gulvik C.A."/>
        </authorList>
    </citation>
    <scope>NUCLEOTIDE SEQUENCE [LARGE SCALE GENOMIC DNA]</scope>
    <source>
        <strain evidence="2">H1496</strain>
    </source>
</reference>
<name>A0A250FMG5_9FLAO</name>
<dbReference type="Pfam" id="PF15580">
    <property type="entry name" value="Imm53"/>
    <property type="match status" value="1"/>
</dbReference>
<dbReference type="RefSeq" id="WP_095909682.1">
    <property type="nucleotide sequence ID" value="NZ_CP022386.1"/>
</dbReference>
<dbReference type="KEGG" id="cgh:CGC50_03390"/>
<evidence type="ECO:0000313" key="1">
    <source>
        <dbReference type="EMBL" id="ATA86284.1"/>
    </source>
</evidence>
<protein>
    <submittedName>
        <fullName evidence="1">Uncharacterized protein</fullName>
    </submittedName>
</protein>
<dbReference type="GeneID" id="84807604"/>
<dbReference type="Proteomes" id="UP000217250">
    <property type="component" value="Chromosome"/>
</dbReference>
<proteinExistence type="predicted"/>
<dbReference type="OrthoDB" id="3533713at2"/>
<sequence length="135" mass="15639">MDNIVEWLQNWTMSQIDGDWEHELGVSIRMLDNPGWLLSADISNYFDFVLNTNPMKGKTDNDWIDCYIIAKQSSAYLYINGDLKKLNHLLHIFRAIIQELEEMREEKGILTANRIKEIMDSISKSLKNTNTTATA</sequence>
<accession>A0A250FMG5</accession>
<organism evidence="1 2">
    <name type="scientific">Capnocytophaga gingivalis</name>
    <dbReference type="NCBI Taxonomy" id="1017"/>
    <lineage>
        <taxon>Bacteria</taxon>
        <taxon>Pseudomonadati</taxon>
        <taxon>Bacteroidota</taxon>
        <taxon>Flavobacteriia</taxon>
        <taxon>Flavobacteriales</taxon>
        <taxon>Flavobacteriaceae</taxon>
        <taxon>Capnocytophaga</taxon>
    </lineage>
</organism>